<dbReference type="AlphaFoldDB" id="A5EVC2"/>
<accession>A5EVC2</accession>
<feature type="chain" id="PRO_5002682464" evidence="1">
    <location>
        <begin position="26"/>
        <end position="78"/>
    </location>
</feature>
<dbReference type="STRING" id="246195.DNO_0615"/>
<reference evidence="2 3" key="1">
    <citation type="journal article" date="2007" name="Nat. Biotechnol.">
        <title>Genome sequence and identification of candidate vaccine antigens from the animal pathogen Dichelobacter nodosus.</title>
        <authorList>
            <person name="Myers G.S."/>
            <person name="Parker D."/>
            <person name="Al-Hasani K."/>
            <person name="Kennan R.M."/>
            <person name="Seemann T."/>
            <person name="Ren Q."/>
            <person name="Badger J.H."/>
            <person name="Selengut J.D."/>
            <person name="Deboy R.T."/>
            <person name="Tettelin H."/>
            <person name="Boyce J.D."/>
            <person name="McCarl V.P."/>
            <person name="Han X."/>
            <person name="Nelson W.C."/>
            <person name="Madupu R."/>
            <person name="Mohamoud Y."/>
            <person name="Holley T."/>
            <person name="Fedorova N."/>
            <person name="Khouri H."/>
            <person name="Bottomley S.P."/>
            <person name="Whittington R.J."/>
            <person name="Adler B."/>
            <person name="Songer J.G."/>
            <person name="Rood J.I."/>
            <person name="Paulsen I.T."/>
        </authorList>
    </citation>
    <scope>NUCLEOTIDE SEQUENCE [LARGE SCALE GENOMIC DNA]</scope>
    <source>
        <strain evidence="2 3">VCS1703A</strain>
    </source>
</reference>
<dbReference type="Proteomes" id="UP000000248">
    <property type="component" value="Chromosome"/>
</dbReference>
<evidence type="ECO:0000256" key="1">
    <source>
        <dbReference type="SAM" id="SignalP"/>
    </source>
</evidence>
<dbReference type="RefSeq" id="WP_012030948.1">
    <property type="nucleotide sequence ID" value="NC_009446.1"/>
</dbReference>
<protein>
    <submittedName>
        <fullName evidence="2">Hypothetical lipoprotein</fullName>
    </submittedName>
</protein>
<keyword evidence="2" id="KW-0449">Lipoprotein</keyword>
<dbReference type="OrthoDB" id="7068876at2"/>
<gene>
    <name evidence="2" type="ordered locus">DNO_0615</name>
</gene>
<keyword evidence="1" id="KW-0732">Signal</keyword>
<feature type="signal peptide" evidence="1">
    <location>
        <begin position="1"/>
        <end position="25"/>
    </location>
</feature>
<dbReference type="HOGENOM" id="CLU_2616313_0_0_6"/>
<dbReference type="KEGG" id="dno:DNO_0615"/>
<sequence>MFRFLLPLFLILNLAGCSPSNTPQAVGEYNLSRGDCYVEPCSSSGKRCARIRDKMTQDSCAMVEGKFVPRNHQEMHWF</sequence>
<evidence type="ECO:0000313" key="2">
    <source>
        <dbReference type="EMBL" id="ABQ14094.1"/>
    </source>
</evidence>
<dbReference type="EMBL" id="CP000513">
    <property type="protein sequence ID" value="ABQ14094.1"/>
    <property type="molecule type" value="Genomic_DNA"/>
</dbReference>
<evidence type="ECO:0000313" key="3">
    <source>
        <dbReference type="Proteomes" id="UP000000248"/>
    </source>
</evidence>
<organism evidence="2 3">
    <name type="scientific">Dichelobacter nodosus (strain VCS1703A)</name>
    <dbReference type="NCBI Taxonomy" id="246195"/>
    <lineage>
        <taxon>Bacteria</taxon>
        <taxon>Pseudomonadati</taxon>
        <taxon>Pseudomonadota</taxon>
        <taxon>Gammaproteobacteria</taxon>
        <taxon>Cardiobacteriales</taxon>
        <taxon>Cardiobacteriaceae</taxon>
        <taxon>Dichelobacter</taxon>
    </lineage>
</organism>
<proteinExistence type="predicted"/>
<keyword evidence="3" id="KW-1185">Reference proteome</keyword>
<name>A5EVC2_DICNV</name>